<dbReference type="KEGG" id="tni:TVNIR_3398"/>
<keyword evidence="2" id="KW-1185">Reference proteome</keyword>
<dbReference type="HOGENOM" id="CLU_2072079_0_0_6"/>
<accession>L0DZL0</accession>
<dbReference type="Proteomes" id="UP000010809">
    <property type="component" value="Chromosome"/>
</dbReference>
<organism evidence="1 2">
    <name type="scientific">Thioalkalivibrio nitratireducens (strain DSM 14787 / UNIQEM 213 / ALEN2)</name>
    <dbReference type="NCBI Taxonomy" id="1255043"/>
    <lineage>
        <taxon>Bacteria</taxon>
        <taxon>Pseudomonadati</taxon>
        <taxon>Pseudomonadota</taxon>
        <taxon>Gammaproteobacteria</taxon>
        <taxon>Chromatiales</taxon>
        <taxon>Ectothiorhodospiraceae</taxon>
        <taxon>Thioalkalivibrio</taxon>
    </lineage>
</organism>
<dbReference type="EMBL" id="CP003989">
    <property type="protein sequence ID" value="AGA35034.1"/>
    <property type="molecule type" value="Genomic_DNA"/>
</dbReference>
<evidence type="ECO:0000313" key="1">
    <source>
        <dbReference type="EMBL" id="AGA35034.1"/>
    </source>
</evidence>
<proteinExistence type="predicted"/>
<evidence type="ECO:0000313" key="2">
    <source>
        <dbReference type="Proteomes" id="UP000010809"/>
    </source>
</evidence>
<sequence>MVASAGGACKRGSGKCAGLCYVARCLPRRLRSWSVVVSRQGTGTTDGDSLWHAARHVVSVCPASLARGPHLLAIGSGRRPLPSVPGAATPCVSRVDGRVGWATWGRSLADAGHAAVGR</sequence>
<dbReference type="PATRIC" id="fig|1255043.3.peg.3428"/>
<reference evidence="1" key="1">
    <citation type="submission" date="2015-12" db="EMBL/GenBank/DDBJ databases">
        <authorList>
            <person name="Tikhonova T.V."/>
            <person name="Pavlov A.R."/>
            <person name="Beletsky A.V."/>
            <person name="Mardanov A.V."/>
            <person name="Sorokin D.Y."/>
            <person name="Ravin N.V."/>
            <person name="Popov V.O."/>
        </authorList>
    </citation>
    <scope>NUCLEOTIDE SEQUENCE</scope>
    <source>
        <strain evidence="1">DSM 14787</strain>
    </source>
</reference>
<gene>
    <name evidence="1" type="ordered locus">TVNIR_3398</name>
</gene>
<protein>
    <submittedName>
        <fullName evidence="1">Uncharacterized protein</fullName>
    </submittedName>
</protein>
<name>L0DZL0_THIND</name>
<dbReference type="AlphaFoldDB" id="L0DZL0"/>
<dbReference type="STRING" id="1255043.TVNIR_3398"/>